<evidence type="ECO:0000256" key="1">
    <source>
        <dbReference type="SAM" id="Phobius"/>
    </source>
</evidence>
<accession>A0A2W5EZ79</accession>
<dbReference type="AlphaFoldDB" id="A0A2W5EZ79"/>
<keyword evidence="1" id="KW-0812">Transmembrane</keyword>
<dbReference type="EMBL" id="QFOI01000118">
    <property type="protein sequence ID" value="PZP49291.1"/>
    <property type="molecule type" value="Genomic_DNA"/>
</dbReference>
<feature type="transmembrane region" description="Helical" evidence="1">
    <location>
        <begin position="136"/>
        <end position="155"/>
    </location>
</feature>
<comment type="caution">
    <text evidence="2">The sequence shown here is derived from an EMBL/GenBank/DDBJ whole genome shotgun (WGS) entry which is preliminary data.</text>
</comment>
<dbReference type="Proteomes" id="UP000249645">
    <property type="component" value="Unassembled WGS sequence"/>
</dbReference>
<keyword evidence="1" id="KW-1133">Transmembrane helix</keyword>
<protein>
    <submittedName>
        <fullName evidence="2">Uncharacterized protein</fullName>
    </submittedName>
</protein>
<organism evidence="2 3">
    <name type="scientific">Pseudopedobacter saltans</name>
    <dbReference type="NCBI Taxonomy" id="151895"/>
    <lineage>
        <taxon>Bacteria</taxon>
        <taxon>Pseudomonadati</taxon>
        <taxon>Bacteroidota</taxon>
        <taxon>Sphingobacteriia</taxon>
        <taxon>Sphingobacteriales</taxon>
        <taxon>Sphingobacteriaceae</taxon>
        <taxon>Pseudopedobacter</taxon>
    </lineage>
</organism>
<sequence length="346" mass="39674">MIDLQNYEEWFLLYTDNELSSKQKEMVEDFVLRYPYLKNELDALKNTVLSVESSNNNWENLLKKESPIWEEYALLDLDNELNGQEKSEWENILKENVGAQQWMESLSRTKLPIESILFENKEVLLKQINKPRIVPIWIRYSSVAALLIFVFLFILNNQKNKKIVLESLSFNNNSIVPQKDSSKKVAAHLAKIAGKTIQKPQKNVVGDNSHVSVKAKKRIHFQNETAESIQTEKDVNDKIIVDNLAAVASPKPIEIAPVASQLSERKPSISNAVYTEKTQKETKSSKRFVMLDDADGEKGKLYVANAEINTQKLFGWLKKNKFGKSKENTKKVEIANFEISLKTNEL</sequence>
<keyword evidence="1" id="KW-0472">Membrane</keyword>
<proteinExistence type="predicted"/>
<reference evidence="2 3" key="1">
    <citation type="submission" date="2017-11" db="EMBL/GenBank/DDBJ databases">
        <title>Infants hospitalized years apart are colonized by the same room-sourced microbial strains.</title>
        <authorList>
            <person name="Brooks B."/>
            <person name="Olm M.R."/>
            <person name="Firek B.A."/>
            <person name="Baker R."/>
            <person name="Thomas B.C."/>
            <person name="Morowitz M.J."/>
            <person name="Banfield J.F."/>
        </authorList>
    </citation>
    <scope>NUCLEOTIDE SEQUENCE [LARGE SCALE GENOMIC DNA]</scope>
    <source>
        <strain evidence="2">S2_009_000_R2_76</strain>
    </source>
</reference>
<evidence type="ECO:0000313" key="2">
    <source>
        <dbReference type="EMBL" id="PZP49291.1"/>
    </source>
</evidence>
<name>A0A2W5EZ79_9SPHI</name>
<evidence type="ECO:0000313" key="3">
    <source>
        <dbReference type="Proteomes" id="UP000249645"/>
    </source>
</evidence>
<gene>
    <name evidence="2" type="ORF">DI598_08210</name>
</gene>